<evidence type="ECO:0000313" key="3">
    <source>
        <dbReference type="Proteomes" id="UP000244896"/>
    </source>
</evidence>
<dbReference type="EMBL" id="CP023004">
    <property type="protein sequence ID" value="AWI10195.1"/>
    <property type="molecule type" value="Genomic_DNA"/>
</dbReference>
<dbReference type="Proteomes" id="UP000244896">
    <property type="component" value="Chromosome"/>
</dbReference>
<keyword evidence="1" id="KW-1133">Transmembrane helix</keyword>
<protein>
    <submittedName>
        <fullName evidence="2">Uncharacterized protein</fullName>
    </submittedName>
</protein>
<proteinExistence type="predicted"/>
<evidence type="ECO:0000256" key="1">
    <source>
        <dbReference type="SAM" id="Phobius"/>
    </source>
</evidence>
<feature type="transmembrane region" description="Helical" evidence="1">
    <location>
        <begin position="112"/>
        <end position="129"/>
    </location>
</feature>
<reference evidence="2 3" key="1">
    <citation type="journal article" date="2018" name="Syst. Appl. Microbiol.">
        <title>Ereboglobus luteus gen. nov. sp. nov. from cockroach guts, and new insights into the oxygen relationship of the genera Opitutus and Didymococcus (Verrucomicrobia: Opitutaceae).</title>
        <authorList>
            <person name="Tegtmeier D."/>
            <person name="Belitz A."/>
            <person name="Radek R."/>
            <person name="Heimerl T."/>
            <person name="Brune A."/>
        </authorList>
    </citation>
    <scope>NUCLEOTIDE SEQUENCE [LARGE SCALE GENOMIC DNA]</scope>
    <source>
        <strain evidence="2 3">Ho45</strain>
    </source>
</reference>
<name>A0A2U8E610_9BACT</name>
<evidence type="ECO:0000313" key="2">
    <source>
        <dbReference type="EMBL" id="AWI10195.1"/>
    </source>
</evidence>
<keyword evidence="3" id="KW-1185">Reference proteome</keyword>
<organism evidence="2 3">
    <name type="scientific">Ereboglobus luteus</name>
    <dbReference type="NCBI Taxonomy" id="1796921"/>
    <lineage>
        <taxon>Bacteria</taxon>
        <taxon>Pseudomonadati</taxon>
        <taxon>Verrucomicrobiota</taxon>
        <taxon>Opitutia</taxon>
        <taxon>Opitutales</taxon>
        <taxon>Opitutaceae</taxon>
        <taxon>Ereboglobus</taxon>
    </lineage>
</organism>
<keyword evidence="1" id="KW-0472">Membrane</keyword>
<accession>A0A2U8E610</accession>
<sequence>MRDESPSPKINLKTFMKKFIAILCLAVASVSLVWKIAAMAFSLQPASTRTTVTVAPDGTTTTRTETLGKVITVHNLSAAEGTQLVVKDGTVVPLGTGQVTTSAPFVGAVNSVLAWASIVLLLIAGLWLYRSPAKPKTVKPDPAPAV</sequence>
<keyword evidence="1" id="KW-0812">Transmembrane</keyword>
<dbReference type="KEGG" id="elut:CKA38_13845"/>
<gene>
    <name evidence="2" type="ORF">CKA38_13845</name>
</gene>
<dbReference type="AlphaFoldDB" id="A0A2U8E610"/>
<feature type="transmembrane region" description="Helical" evidence="1">
    <location>
        <begin position="20"/>
        <end position="41"/>
    </location>
</feature>